<feature type="transmembrane region" description="Helical" evidence="1">
    <location>
        <begin position="57"/>
        <end position="80"/>
    </location>
</feature>
<protein>
    <submittedName>
        <fullName evidence="2">Uncharacterized protein</fullName>
    </submittedName>
</protein>
<dbReference type="AlphaFoldDB" id="A0A5C6FLE3"/>
<name>A0A5C6FLE3_9BACT</name>
<gene>
    <name evidence="2" type="ORF">Poly51_11810</name>
</gene>
<keyword evidence="1" id="KW-0472">Membrane</keyword>
<dbReference type="EMBL" id="SJPW01000001">
    <property type="protein sequence ID" value="TWU60899.1"/>
    <property type="molecule type" value="Genomic_DNA"/>
</dbReference>
<evidence type="ECO:0000313" key="3">
    <source>
        <dbReference type="Proteomes" id="UP000318288"/>
    </source>
</evidence>
<reference evidence="2 3" key="1">
    <citation type="submission" date="2019-02" db="EMBL/GenBank/DDBJ databases">
        <title>Deep-cultivation of Planctomycetes and their phenomic and genomic characterization uncovers novel biology.</title>
        <authorList>
            <person name="Wiegand S."/>
            <person name="Jogler M."/>
            <person name="Boedeker C."/>
            <person name="Pinto D."/>
            <person name="Vollmers J."/>
            <person name="Rivas-Marin E."/>
            <person name="Kohn T."/>
            <person name="Peeters S.H."/>
            <person name="Heuer A."/>
            <person name="Rast P."/>
            <person name="Oberbeckmann S."/>
            <person name="Bunk B."/>
            <person name="Jeske O."/>
            <person name="Meyerdierks A."/>
            <person name="Storesund J.E."/>
            <person name="Kallscheuer N."/>
            <person name="Luecker S."/>
            <person name="Lage O.M."/>
            <person name="Pohl T."/>
            <person name="Merkel B.J."/>
            <person name="Hornburger P."/>
            <person name="Mueller R.-W."/>
            <person name="Bruemmer F."/>
            <person name="Labrenz M."/>
            <person name="Spormann A.M."/>
            <person name="Op Den Camp H."/>
            <person name="Overmann J."/>
            <person name="Amann R."/>
            <person name="Jetten M.S.M."/>
            <person name="Mascher T."/>
            <person name="Medema M.H."/>
            <person name="Devos D.P."/>
            <person name="Kaster A.-K."/>
            <person name="Ovreas L."/>
            <person name="Rohde M."/>
            <person name="Galperin M.Y."/>
            <person name="Jogler C."/>
        </authorList>
    </citation>
    <scope>NUCLEOTIDE SEQUENCE [LARGE SCALE GENOMIC DNA]</scope>
    <source>
        <strain evidence="2 3">Poly51</strain>
    </source>
</reference>
<keyword evidence="1" id="KW-1133">Transmembrane helix</keyword>
<evidence type="ECO:0000313" key="2">
    <source>
        <dbReference type="EMBL" id="TWU60899.1"/>
    </source>
</evidence>
<proteinExistence type="predicted"/>
<sequence length="174" mass="19731">MGYFNGGLYQFTTQNSRGWPRNDALTQRIHSVQADTSVFGALKYDRTVTNKWRYDSLAFNVTLSILFLTATIYCFAIISFDCSHIQFSISTLLICVGAVAITLTVLTNERELHRFVFQNYDSQLPDFSVRSLAMLGWNDRLIVVSGLFFTAFLGVMYTARMFSKLFGAISPRPT</sequence>
<feature type="transmembrane region" description="Helical" evidence="1">
    <location>
        <begin position="87"/>
        <end position="106"/>
    </location>
</feature>
<evidence type="ECO:0000256" key="1">
    <source>
        <dbReference type="SAM" id="Phobius"/>
    </source>
</evidence>
<keyword evidence="3" id="KW-1185">Reference proteome</keyword>
<comment type="caution">
    <text evidence="2">The sequence shown here is derived from an EMBL/GenBank/DDBJ whole genome shotgun (WGS) entry which is preliminary data.</text>
</comment>
<keyword evidence="1" id="KW-0812">Transmembrane</keyword>
<dbReference type="Proteomes" id="UP000318288">
    <property type="component" value="Unassembled WGS sequence"/>
</dbReference>
<organism evidence="2 3">
    <name type="scientific">Rubripirellula tenax</name>
    <dbReference type="NCBI Taxonomy" id="2528015"/>
    <lineage>
        <taxon>Bacteria</taxon>
        <taxon>Pseudomonadati</taxon>
        <taxon>Planctomycetota</taxon>
        <taxon>Planctomycetia</taxon>
        <taxon>Pirellulales</taxon>
        <taxon>Pirellulaceae</taxon>
        <taxon>Rubripirellula</taxon>
    </lineage>
</organism>
<accession>A0A5C6FLE3</accession>
<feature type="transmembrane region" description="Helical" evidence="1">
    <location>
        <begin position="141"/>
        <end position="159"/>
    </location>
</feature>